<feature type="domain" description="Heterokaryon incompatibility" evidence="1">
    <location>
        <begin position="54"/>
        <end position="157"/>
    </location>
</feature>
<gene>
    <name evidence="2" type="ORF">FBEOM_5883</name>
</gene>
<dbReference type="PANTHER" id="PTHR24148:SF73">
    <property type="entry name" value="HET DOMAIN PROTEIN (AFU_ORTHOLOGUE AFUA_8G01020)"/>
    <property type="match status" value="1"/>
</dbReference>
<evidence type="ECO:0000313" key="2">
    <source>
        <dbReference type="EMBL" id="KAF4340186.1"/>
    </source>
</evidence>
<evidence type="ECO:0000259" key="1">
    <source>
        <dbReference type="Pfam" id="PF06985"/>
    </source>
</evidence>
<name>A0A9P5AKB7_9HYPO</name>
<dbReference type="PANTHER" id="PTHR24148">
    <property type="entry name" value="ANKYRIN REPEAT DOMAIN-CONTAINING PROTEIN 39 HOMOLOG-RELATED"/>
    <property type="match status" value="1"/>
</dbReference>
<dbReference type="AlphaFoldDB" id="A0A9P5AKB7"/>
<dbReference type="EMBL" id="PVQB02000246">
    <property type="protein sequence ID" value="KAF4340186.1"/>
    <property type="molecule type" value="Genomic_DNA"/>
</dbReference>
<comment type="caution">
    <text evidence="2">The sequence shown here is derived from an EMBL/GenBank/DDBJ whole genome shotgun (WGS) entry which is preliminary data.</text>
</comment>
<dbReference type="Pfam" id="PF06985">
    <property type="entry name" value="HET"/>
    <property type="match status" value="1"/>
</dbReference>
<accession>A0A9P5AKB7</accession>
<dbReference type="OrthoDB" id="5386682at2759"/>
<dbReference type="InterPro" id="IPR010730">
    <property type="entry name" value="HET"/>
</dbReference>
<dbReference type="InterPro" id="IPR052895">
    <property type="entry name" value="HetReg/Transcr_Mod"/>
</dbReference>
<keyword evidence="3" id="KW-1185">Reference proteome</keyword>
<dbReference type="Proteomes" id="UP000730481">
    <property type="component" value="Unassembled WGS sequence"/>
</dbReference>
<organism evidence="2 3">
    <name type="scientific">Fusarium beomiforme</name>
    <dbReference type="NCBI Taxonomy" id="44412"/>
    <lineage>
        <taxon>Eukaryota</taxon>
        <taxon>Fungi</taxon>
        <taxon>Dikarya</taxon>
        <taxon>Ascomycota</taxon>
        <taxon>Pezizomycotina</taxon>
        <taxon>Sordariomycetes</taxon>
        <taxon>Hypocreomycetidae</taxon>
        <taxon>Hypocreales</taxon>
        <taxon>Nectriaceae</taxon>
        <taxon>Fusarium</taxon>
        <taxon>Fusarium burgessii species complex</taxon>
    </lineage>
</organism>
<sequence length="169" mass="19149">MASLNEQLGPSSPLYQPLNKNEREIRLLEILPNTPDGKVNCKLHTVLLTPDLYYACLSYVWGDPTVTEQIIVDGIPRQVTINLATALRHIKKHWLKIERETEPELDASKFLLWADALCINQYDLAERTHQVSLMADIYSSADMALAWLSSNDQDVAEAFDIFESGFNKS</sequence>
<proteinExistence type="predicted"/>
<protein>
    <submittedName>
        <fullName evidence="2">Heterokaryon incompatibility het-6</fullName>
    </submittedName>
</protein>
<reference evidence="2" key="1">
    <citation type="journal article" date="2017" name="Mycologia">
        <title>Fusarium algeriense, sp. nov., a novel toxigenic crown rot pathogen of durum wheat from Algeria is nested in the Fusarium burgessii species complex.</title>
        <authorList>
            <person name="Laraba I."/>
            <person name="Keddad A."/>
            <person name="Boureghda H."/>
            <person name="Abdallah N."/>
            <person name="Vaughan M.M."/>
            <person name="Proctor R.H."/>
            <person name="Busman M."/>
            <person name="O'Donnell K."/>
        </authorList>
    </citation>
    <scope>NUCLEOTIDE SEQUENCE</scope>
    <source>
        <strain evidence="2">NRRL 25174</strain>
    </source>
</reference>
<evidence type="ECO:0000313" key="3">
    <source>
        <dbReference type="Proteomes" id="UP000730481"/>
    </source>
</evidence>
<reference evidence="2" key="2">
    <citation type="submission" date="2020-02" db="EMBL/GenBank/DDBJ databases">
        <title>Identification and distribution of gene clusters putatively required for synthesis of sphingolipid metabolism inhibitors in phylogenetically diverse species of the filamentous fungus Fusarium.</title>
        <authorList>
            <person name="Kim H.-S."/>
            <person name="Busman M."/>
            <person name="Brown D.W."/>
            <person name="Divon H."/>
            <person name="Uhlig S."/>
            <person name="Proctor R.H."/>
        </authorList>
    </citation>
    <scope>NUCLEOTIDE SEQUENCE</scope>
    <source>
        <strain evidence="2">NRRL 25174</strain>
    </source>
</reference>